<evidence type="ECO:0000313" key="5">
    <source>
        <dbReference type="Proteomes" id="UP000664859"/>
    </source>
</evidence>
<feature type="compositionally biased region" description="Acidic residues" evidence="2">
    <location>
        <begin position="1463"/>
        <end position="1476"/>
    </location>
</feature>
<dbReference type="InterPro" id="IPR052087">
    <property type="entry name" value="RRP12"/>
</dbReference>
<dbReference type="Gene3D" id="1.25.10.10">
    <property type="entry name" value="Leucine-rich Repeat Variant"/>
    <property type="match status" value="1"/>
</dbReference>
<name>A0A836CJA7_9STRA</name>
<dbReference type="OrthoDB" id="2192888at2759"/>
<organism evidence="4 5">
    <name type="scientific">Tribonema minus</name>
    <dbReference type="NCBI Taxonomy" id="303371"/>
    <lineage>
        <taxon>Eukaryota</taxon>
        <taxon>Sar</taxon>
        <taxon>Stramenopiles</taxon>
        <taxon>Ochrophyta</taxon>
        <taxon>PX clade</taxon>
        <taxon>Xanthophyceae</taxon>
        <taxon>Tribonematales</taxon>
        <taxon>Tribonemataceae</taxon>
        <taxon>Tribonema</taxon>
    </lineage>
</organism>
<dbReference type="PANTHER" id="PTHR48287">
    <property type="entry name" value="ARM REPEAT SUPERFAMILY PROTEIN"/>
    <property type="match status" value="1"/>
</dbReference>
<feature type="compositionally biased region" description="Basic and acidic residues" evidence="2">
    <location>
        <begin position="1632"/>
        <end position="1646"/>
    </location>
</feature>
<accession>A0A836CJA7</accession>
<dbReference type="SUPFAM" id="SSF48371">
    <property type="entry name" value="ARM repeat"/>
    <property type="match status" value="1"/>
</dbReference>
<feature type="compositionally biased region" description="Acidic residues" evidence="2">
    <location>
        <begin position="1515"/>
        <end position="1530"/>
    </location>
</feature>
<proteinExistence type="inferred from homology"/>
<comment type="caution">
    <text evidence="4">The sequence shown here is derived from an EMBL/GenBank/DDBJ whole genome shotgun (WGS) entry which is preliminary data.</text>
</comment>
<sequence length="1720" mass="180389">MAEDTGNGNGGSGDVFAALRAEPGDAPLAVIVDALTEFVQQQAAAAGVKLTQRANGLAHMEQGRQRAVPSATEYFAAIMAALDGTDQTRTPQLLALLTIALPHANARVVRAKFSQTRTPQLLALLTIALPHASARVIRAPSFLSRLLPPFLLPQLVVATLLRIAAACEEAEDASAEEEAALHAALKCVGMALAALDPPAWAAPAPAQALTALLERCGAAQSGTRRAAQTAVAQSGTRRAAQTAVAQALTALLARCGAPQSGTRRAAQAAVAQSGTRRAAQTAVAQVLEAGRGTEGGKAGGKKSRGAHRVVTDFCLAVLSGVTSQDARRTQHLLTPPLPPPLPLLLPPPLLPLPSPPPLTLLMLLLPSVQDARRTQHLLTPPLPPPLPLLLSPPLLPPPLLPPLMLLMLLLPPTPVQDARRTQHLLTLLRRAAPLLPAAECAALCQALLRLPALGNPQLTAAVMQLTAAVMQCLSSIVQSPHATCLPPAALPPLVLALLDVQPGGTDAAGATAFAQPGGTDAAGATAFAQPGGTNAAGATAFAQALASALVRMRGSGGDSAGAAAARSLLPRAAAALVSYCESPAAALHGAACSCLNLLFQTVVDQEMVSEMAESLGKPRKGKPTALETVLCSLEGLLQYKYQKAWPKALPLLGRLFLHLRSASYPILSSTLKGLGDLHDALASIPAAAAAPGVLPALNEALGLAIEGVGMERVLGVLPLRPAGTPDTMGVAESRAWLVSEVRLAEAQGVAVVYANREEKRIPLLREHGGAAPARLAYFHHSLVELAKHCDQVSRSGKLTANEGKTQSLRVEQVWGLFPAFCAAPTDVASAFGPLAPVLANAMQDVRYPGILAEDVRYPGILTEVCNGLQALIAGAESRGTAQQEELRALSATSTKFLPALFAQLDKKDAPLSDDKVLAVCGAAAAFARVSPKPFLSQLFKRLLQKLLEATAAAQASRDKGGDAPSDDMDVADAQSAAQEGTRVALNYMAMAAALVPSLEEECSALLYRACKPLVLDDVSAQLQKRAYRMLLALCASQGKLLASAERLPDVLELFVTSLSCCHVTARQSRLRCLTLLAQSRLRCLTLLAQSFDATNPAHAAAVPALLGEVVLSTKDSNGRTRESAYELLALAHYKCSDPCNMYELLLALAHYACADPSEMVVATLGCLGAHTPHMRSAGVLALSRLQYEFGHFRSENWQYEFGHFWSENWQESVAQMTPQLITTMLLLAREPSREVVKAVLGFLRVAVGGADRAVLEPLLLEITAGVMTGVPRATRLYLRARTKVVLAKLCRKFGFERVKVVLAKLCRKFGFERVKELVPEEDRKLIVGMQKAAEKELKAKAARHAKREDARAAAKSQRSSGGGGGANTRFDAMMHGDSDASAHSDSDDEPRHSAQQQQRSAKEKGGKARGGRGGEFMVREKGDEGDGGVVDLLYGAMGDEGEDGVVDLLDGAMVRNLKLVDGEASDDSDMEGEEIEVGVGEDGRLVIPASDDSDMEGEEIEFGVGEDGRLVIPDDGGDSSDDDDASDGDLEYAPSKRKRGRNEAADSDDSGGEYAADNDTRRTARRLAKDGTAAAAARKAKATSGGSSGGGTVVKATSGGGSGGGAVVKAGALPRGTGGWGKGKQGGARPGAEFKSKKAGGDVRRKGQKLEPYAYIPLDPKALLTSKKKSHAKSALNTQFTALLASKKKSHAKSAVVQEYGAVVHREKRGYQSRTGNNKK</sequence>
<feature type="compositionally biased region" description="Gly residues" evidence="2">
    <location>
        <begin position="1586"/>
        <end position="1606"/>
    </location>
</feature>
<keyword evidence="5" id="KW-1185">Reference proteome</keyword>
<evidence type="ECO:0000259" key="3">
    <source>
        <dbReference type="Pfam" id="PF08161"/>
    </source>
</evidence>
<feature type="compositionally biased region" description="Basic and acidic residues" evidence="2">
    <location>
        <begin position="1372"/>
        <end position="1392"/>
    </location>
</feature>
<reference evidence="4" key="1">
    <citation type="submission" date="2021-02" db="EMBL/GenBank/DDBJ databases">
        <title>First Annotated Genome of the Yellow-green Alga Tribonema minus.</title>
        <authorList>
            <person name="Mahan K.M."/>
        </authorList>
    </citation>
    <scope>NUCLEOTIDE SEQUENCE</scope>
    <source>
        <strain evidence="4">UTEX B ZZ1240</strain>
    </source>
</reference>
<evidence type="ECO:0000313" key="4">
    <source>
        <dbReference type="EMBL" id="KAG5188695.1"/>
    </source>
</evidence>
<feature type="compositionally biased region" description="Acidic residues" evidence="2">
    <location>
        <begin position="1491"/>
        <end position="1501"/>
    </location>
</feature>
<dbReference type="Pfam" id="PF08161">
    <property type="entry name" value="RRP12_HEAT"/>
    <property type="match status" value="2"/>
</dbReference>
<dbReference type="EMBL" id="JAFCMP010000066">
    <property type="protein sequence ID" value="KAG5188695.1"/>
    <property type="molecule type" value="Genomic_DNA"/>
</dbReference>
<comment type="similarity">
    <text evidence="1">Belongs to the RRP12 family.</text>
</comment>
<feature type="domain" description="RRP12 HEAT" evidence="3">
    <location>
        <begin position="761"/>
        <end position="901"/>
    </location>
</feature>
<dbReference type="InterPro" id="IPR012978">
    <property type="entry name" value="HEAT_RRP12"/>
</dbReference>
<feature type="region of interest" description="Disordered" evidence="2">
    <location>
        <begin position="1337"/>
        <end position="1427"/>
    </location>
</feature>
<gene>
    <name evidence="4" type="ORF">JKP88DRAFT_287320</name>
</gene>
<feature type="region of interest" description="Disordered" evidence="2">
    <location>
        <begin position="1463"/>
        <end position="1646"/>
    </location>
</feature>
<dbReference type="InterPro" id="IPR011989">
    <property type="entry name" value="ARM-like"/>
</dbReference>
<protein>
    <submittedName>
        <fullName evidence="4">Armadillo-type protein</fullName>
    </submittedName>
</protein>
<evidence type="ECO:0000256" key="2">
    <source>
        <dbReference type="SAM" id="MobiDB-lite"/>
    </source>
</evidence>
<feature type="compositionally biased region" description="Low complexity" evidence="2">
    <location>
        <begin position="1571"/>
        <end position="1585"/>
    </location>
</feature>
<evidence type="ECO:0000256" key="1">
    <source>
        <dbReference type="ARBA" id="ARBA00007690"/>
    </source>
</evidence>
<dbReference type="Proteomes" id="UP000664859">
    <property type="component" value="Unassembled WGS sequence"/>
</dbReference>
<dbReference type="PANTHER" id="PTHR48287:SF1">
    <property type="entry name" value="ARM REPEAT SUPERFAMILY PROTEIN"/>
    <property type="match status" value="1"/>
</dbReference>
<dbReference type="GO" id="GO:0005634">
    <property type="term" value="C:nucleus"/>
    <property type="evidence" value="ECO:0007669"/>
    <property type="project" value="UniProtKB-SubCell"/>
</dbReference>
<feature type="domain" description="RRP12 HEAT" evidence="3">
    <location>
        <begin position="582"/>
        <end position="738"/>
    </location>
</feature>
<feature type="compositionally biased region" description="Gly residues" evidence="2">
    <location>
        <begin position="1616"/>
        <end position="1629"/>
    </location>
</feature>
<dbReference type="InterPro" id="IPR016024">
    <property type="entry name" value="ARM-type_fold"/>
</dbReference>